<proteinExistence type="predicted"/>
<organism evidence="1 2">
    <name type="scientific">Gossypium trilobum</name>
    <dbReference type="NCBI Taxonomy" id="34281"/>
    <lineage>
        <taxon>Eukaryota</taxon>
        <taxon>Viridiplantae</taxon>
        <taxon>Streptophyta</taxon>
        <taxon>Embryophyta</taxon>
        <taxon>Tracheophyta</taxon>
        <taxon>Spermatophyta</taxon>
        <taxon>Magnoliopsida</taxon>
        <taxon>eudicotyledons</taxon>
        <taxon>Gunneridae</taxon>
        <taxon>Pentapetalae</taxon>
        <taxon>rosids</taxon>
        <taxon>malvids</taxon>
        <taxon>Malvales</taxon>
        <taxon>Malvaceae</taxon>
        <taxon>Malvoideae</taxon>
        <taxon>Gossypium</taxon>
    </lineage>
</organism>
<evidence type="ECO:0000313" key="2">
    <source>
        <dbReference type="Proteomes" id="UP000593568"/>
    </source>
</evidence>
<sequence length="21" mass="2492">MELELLTMMNTLTMDMMSKID</sequence>
<protein>
    <submittedName>
        <fullName evidence="1">Uncharacterized protein</fullName>
    </submittedName>
</protein>
<gene>
    <name evidence="1" type="ORF">Gotri_011095</name>
</gene>
<accession>A0A7J9ET52</accession>
<dbReference type="Proteomes" id="UP000593568">
    <property type="component" value="Unassembled WGS sequence"/>
</dbReference>
<keyword evidence="2" id="KW-1185">Reference proteome</keyword>
<dbReference type="EMBL" id="JABEZW010000009">
    <property type="protein sequence ID" value="MBA0776038.1"/>
    <property type="molecule type" value="Genomic_DNA"/>
</dbReference>
<comment type="caution">
    <text evidence="1">The sequence shown here is derived from an EMBL/GenBank/DDBJ whole genome shotgun (WGS) entry which is preliminary data.</text>
</comment>
<name>A0A7J9ET52_9ROSI</name>
<evidence type="ECO:0000313" key="1">
    <source>
        <dbReference type="EMBL" id="MBA0776038.1"/>
    </source>
</evidence>
<dbReference type="AlphaFoldDB" id="A0A7J9ET52"/>
<reference evidence="1 2" key="1">
    <citation type="journal article" date="2019" name="Genome Biol. Evol.">
        <title>Insights into the evolution of the New World diploid cottons (Gossypium, subgenus Houzingenia) based on genome sequencing.</title>
        <authorList>
            <person name="Grover C.E."/>
            <person name="Arick M.A. 2nd"/>
            <person name="Thrash A."/>
            <person name="Conover J.L."/>
            <person name="Sanders W.S."/>
            <person name="Peterson D.G."/>
            <person name="Frelichowski J.E."/>
            <person name="Scheffler J.A."/>
            <person name="Scheffler B.E."/>
            <person name="Wendel J.F."/>
        </authorList>
    </citation>
    <scope>NUCLEOTIDE SEQUENCE [LARGE SCALE GENOMIC DNA]</scope>
    <source>
        <strain evidence="1">8</strain>
        <tissue evidence="1">Leaf</tissue>
    </source>
</reference>